<gene>
    <name evidence="1" type="ORF">O181_068970</name>
</gene>
<name>A0A9Q3I7K9_9BASI</name>
<accession>A0A9Q3I7K9</accession>
<dbReference type="Proteomes" id="UP000765509">
    <property type="component" value="Unassembled WGS sequence"/>
</dbReference>
<evidence type="ECO:0000313" key="2">
    <source>
        <dbReference type="Proteomes" id="UP000765509"/>
    </source>
</evidence>
<protein>
    <submittedName>
        <fullName evidence="1">Uncharacterized protein</fullName>
    </submittedName>
</protein>
<keyword evidence="2" id="KW-1185">Reference proteome</keyword>
<evidence type="ECO:0000313" key="1">
    <source>
        <dbReference type="EMBL" id="MBW0529255.1"/>
    </source>
</evidence>
<dbReference type="EMBL" id="AVOT02034996">
    <property type="protein sequence ID" value="MBW0529255.1"/>
    <property type="molecule type" value="Genomic_DNA"/>
</dbReference>
<comment type="caution">
    <text evidence="1">The sequence shown here is derived from an EMBL/GenBank/DDBJ whole genome shotgun (WGS) entry which is preliminary data.</text>
</comment>
<reference evidence="1" key="1">
    <citation type="submission" date="2021-03" db="EMBL/GenBank/DDBJ databases">
        <title>Draft genome sequence of rust myrtle Austropuccinia psidii MF-1, a brazilian biotype.</title>
        <authorList>
            <person name="Quecine M.C."/>
            <person name="Pachon D.M.R."/>
            <person name="Bonatelli M.L."/>
            <person name="Correr F.H."/>
            <person name="Franceschini L.M."/>
            <person name="Leite T.F."/>
            <person name="Margarido G.R.A."/>
            <person name="Almeida C.A."/>
            <person name="Ferrarezi J.A."/>
            <person name="Labate C.A."/>
        </authorList>
    </citation>
    <scope>NUCLEOTIDE SEQUENCE</scope>
    <source>
        <strain evidence="1">MF-1</strain>
    </source>
</reference>
<sequence>MASFGHFDAGQTYDGYKVVEVLYPACTECLAKGNHCFQHLNLKSSKFHFCFVGKKPCHFTGLQASNFRRYFWSKKDGPFGKEFPVSGGPTPDSTSGYSDRRGMWQDGKMLEVPSQLVVDAEDSHELDGDEVEVVNNPVGQQSSTSLSQPPAKSFHSFLITSTPRDFQPNLAAIPPSLLHPSPRFSHTRPTINPAVRPSLIEQSRASRIVNSTTPT</sequence>
<organism evidence="1 2">
    <name type="scientific">Austropuccinia psidii MF-1</name>
    <dbReference type="NCBI Taxonomy" id="1389203"/>
    <lineage>
        <taxon>Eukaryota</taxon>
        <taxon>Fungi</taxon>
        <taxon>Dikarya</taxon>
        <taxon>Basidiomycota</taxon>
        <taxon>Pucciniomycotina</taxon>
        <taxon>Pucciniomycetes</taxon>
        <taxon>Pucciniales</taxon>
        <taxon>Sphaerophragmiaceae</taxon>
        <taxon>Austropuccinia</taxon>
    </lineage>
</organism>
<dbReference type="AlphaFoldDB" id="A0A9Q3I7K9"/>
<proteinExistence type="predicted"/>